<reference evidence="4" key="1">
    <citation type="submission" date="2024-02" db="EMBL/GenBank/DDBJ databases">
        <authorList>
            <consortium name="ELIXIR-Norway"/>
            <consortium name="Elixir Norway"/>
        </authorList>
    </citation>
    <scope>NUCLEOTIDE SEQUENCE</scope>
</reference>
<evidence type="ECO:0000313" key="5">
    <source>
        <dbReference type="Proteomes" id="UP001497512"/>
    </source>
</evidence>
<feature type="transmembrane region" description="Helical" evidence="2">
    <location>
        <begin position="88"/>
        <end position="105"/>
    </location>
</feature>
<dbReference type="Pfam" id="PF01569">
    <property type="entry name" value="PAP2"/>
    <property type="match status" value="1"/>
</dbReference>
<evidence type="ECO:0000313" key="4">
    <source>
        <dbReference type="EMBL" id="CAK9237406.1"/>
    </source>
</evidence>
<feature type="region of interest" description="Disordered" evidence="1">
    <location>
        <begin position="1"/>
        <end position="23"/>
    </location>
</feature>
<dbReference type="SMART" id="SM00014">
    <property type="entry name" value="acidPPc"/>
    <property type="match status" value="1"/>
</dbReference>
<protein>
    <recommendedName>
        <fullName evidence="3">Phosphatidic acid phosphatase type 2/haloperoxidase domain-containing protein</fullName>
    </recommendedName>
</protein>
<dbReference type="PANTHER" id="PTHR14969">
    <property type="entry name" value="SPHINGOSINE-1-PHOSPHATE PHOSPHOHYDROLASE"/>
    <property type="match status" value="1"/>
</dbReference>
<gene>
    <name evidence="4" type="ORF">CSSPTR1EN2_LOCUS23687</name>
</gene>
<dbReference type="SUPFAM" id="SSF48317">
    <property type="entry name" value="Acid phosphatase/Vanadium-dependent haloperoxidase"/>
    <property type="match status" value="1"/>
</dbReference>
<keyword evidence="2" id="KW-0812">Transmembrane</keyword>
<name>A0ABP0V8L5_9BRYO</name>
<feature type="transmembrane region" description="Helical" evidence="2">
    <location>
        <begin position="111"/>
        <end position="130"/>
    </location>
</feature>
<feature type="transmembrane region" description="Helical" evidence="2">
    <location>
        <begin position="215"/>
        <end position="234"/>
    </location>
</feature>
<feature type="domain" description="Phosphatidic acid phosphatase type 2/haloperoxidase" evidence="3">
    <location>
        <begin position="112"/>
        <end position="261"/>
    </location>
</feature>
<keyword evidence="2" id="KW-0472">Membrane</keyword>
<dbReference type="Gene3D" id="1.20.144.10">
    <property type="entry name" value="Phosphatidic acid phosphatase type 2/haloperoxidase"/>
    <property type="match status" value="1"/>
</dbReference>
<dbReference type="InterPro" id="IPR000326">
    <property type="entry name" value="PAP2/HPO"/>
</dbReference>
<dbReference type="PANTHER" id="PTHR14969:SF13">
    <property type="entry name" value="AT30094P"/>
    <property type="match status" value="1"/>
</dbReference>
<evidence type="ECO:0000259" key="3">
    <source>
        <dbReference type="SMART" id="SM00014"/>
    </source>
</evidence>
<evidence type="ECO:0000256" key="2">
    <source>
        <dbReference type="SAM" id="Phobius"/>
    </source>
</evidence>
<dbReference type="EMBL" id="OZ019901">
    <property type="protein sequence ID" value="CAK9237406.1"/>
    <property type="molecule type" value="Genomic_DNA"/>
</dbReference>
<accession>A0ABP0V8L5</accession>
<sequence>MGRKFQKAGGHMHSEGLKQSQQTEDSVSEITSYPAQIPSTSNLSPDAATSFLQQVLEYDQQISQHVYQQCLGSFSYPFVRFCEVSGDGLFWIPATALIWLFPTALTPETRAFVFNLFIAFIIDLIVVGAIKGTVKRSRPVHNKGHVVIVAMDHWSFPSGHSTRVVMIATLCWLNIGLWKDEFKQVWLPHLLKPLRHSRFPALHNFPLMIDEDNDGAWTFALLILSTWALATAISRIVLGRHYVLDVAAGVILGYLEGVFLHFMLFVPIEVSESLHHWVVSKCYQPQKK</sequence>
<dbReference type="InterPro" id="IPR036938">
    <property type="entry name" value="PAP2/HPO_sf"/>
</dbReference>
<organism evidence="4 5">
    <name type="scientific">Sphagnum troendelagicum</name>
    <dbReference type="NCBI Taxonomy" id="128251"/>
    <lineage>
        <taxon>Eukaryota</taxon>
        <taxon>Viridiplantae</taxon>
        <taxon>Streptophyta</taxon>
        <taxon>Embryophyta</taxon>
        <taxon>Bryophyta</taxon>
        <taxon>Sphagnophytina</taxon>
        <taxon>Sphagnopsida</taxon>
        <taxon>Sphagnales</taxon>
        <taxon>Sphagnaceae</taxon>
        <taxon>Sphagnum</taxon>
    </lineage>
</organism>
<keyword evidence="2" id="KW-1133">Transmembrane helix</keyword>
<evidence type="ECO:0000256" key="1">
    <source>
        <dbReference type="SAM" id="MobiDB-lite"/>
    </source>
</evidence>
<feature type="transmembrane region" description="Helical" evidence="2">
    <location>
        <begin position="246"/>
        <end position="268"/>
    </location>
</feature>
<keyword evidence="5" id="KW-1185">Reference proteome</keyword>
<proteinExistence type="predicted"/>
<dbReference type="Proteomes" id="UP001497512">
    <property type="component" value="Chromosome 9"/>
</dbReference>